<keyword evidence="1" id="KW-0812">Transmembrane</keyword>
<dbReference type="Proteomes" id="UP001527882">
    <property type="component" value="Unassembled WGS sequence"/>
</dbReference>
<gene>
    <name evidence="2" type="ORF">O9H85_12055</name>
</gene>
<evidence type="ECO:0000256" key="1">
    <source>
        <dbReference type="SAM" id="Phobius"/>
    </source>
</evidence>
<protein>
    <submittedName>
        <fullName evidence="2">YrdB family protein</fullName>
    </submittedName>
</protein>
<reference evidence="2 3" key="1">
    <citation type="submission" date="2022-12" db="EMBL/GenBank/DDBJ databases">
        <title>Draft genome sequence of Paenibacillus sp. dW9.</title>
        <authorList>
            <person name="Choi E.-W."/>
            <person name="Kim D.-U."/>
        </authorList>
    </citation>
    <scope>NUCLEOTIDE SEQUENCE [LARGE SCALE GENOMIC DNA]</scope>
    <source>
        <strain evidence="3">dW9</strain>
    </source>
</reference>
<dbReference type="InterPro" id="IPR021214">
    <property type="entry name" value="DUF2568"/>
</dbReference>
<keyword evidence="1" id="KW-1133">Transmembrane helix</keyword>
<keyword evidence="3" id="KW-1185">Reference proteome</keyword>
<feature type="transmembrane region" description="Helical" evidence="1">
    <location>
        <begin position="41"/>
        <end position="61"/>
    </location>
</feature>
<evidence type="ECO:0000313" key="3">
    <source>
        <dbReference type="Proteomes" id="UP001527882"/>
    </source>
</evidence>
<feature type="transmembrane region" description="Helical" evidence="1">
    <location>
        <begin position="98"/>
        <end position="117"/>
    </location>
</feature>
<evidence type="ECO:0000313" key="2">
    <source>
        <dbReference type="EMBL" id="MCZ8513144.1"/>
    </source>
</evidence>
<dbReference type="RefSeq" id="WP_269881635.1">
    <property type="nucleotide sequence ID" value="NZ_JAQAGZ010000007.1"/>
</dbReference>
<proteinExistence type="predicted"/>
<organism evidence="2 3">
    <name type="scientific">Paenibacillus gyeongsangnamensis</name>
    <dbReference type="NCBI Taxonomy" id="3388067"/>
    <lineage>
        <taxon>Bacteria</taxon>
        <taxon>Bacillati</taxon>
        <taxon>Bacillota</taxon>
        <taxon>Bacilli</taxon>
        <taxon>Bacillales</taxon>
        <taxon>Paenibacillaceae</taxon>
        <taxon>Paenibacillus</taxon>
    </lineage>
</organism>
<accession>A0ABT4Q8D1</accession>
<name>A0ABT4Q8D1_9BACL</name>
<comment type="caution">
    <text evidence="2">The sequence shown here is derived from an EMBL/GenBank/DDBJ whole genome shotgun (WGS) entry which is preliminary data.</text>
</comment>
<feature type="transmembrane region" description="Helical" evidence="1">
    <location>
        <begin position="73"/>
        <end position="91"/>
    </location>
</feature>
<keyword evidence="1" id="KW-0472">Membrane</keyword>
<dbReference type="Pfam" id="PF10823">
    <property type="entry name" value="DUF2568"/>
    <property type="match status" value="1"/>
</dbReference>
<sequence>MGVEMLVSLLKSLNLILRFLLEVCVVIALGYWGFKTGSSTAAKYIIGLGTPLLIMVVWGTFGSPGASIPLVGWPLLMLEIVIFGLAVAALYGTSLPKLAAVMGGVFVINRILMYMWGQ</sequence>
<feature type="transmembrane region" description="Helical" evidence="1">
    <location>
        <begin position="15"/>
        <end position="34"/>
    </location>
</feature>
<dbReference type="EMBL" id="JAQAGZ010000007">
    <property type="protein sequence ID" value="MCZ8513144.1"/>
    <property type="molecule type" value="Genomic_DNA"/>
</dbReference>